<gene>
    <name evidence="5" type="ORF">SAMN05920897_10844</name>
</gene>
<evidence type="ECO:0000256" key="1">
    <source>
        <dbReference type="ARBA" id="ARBA00022490"/>
    </source>
</evidence>
<dbReference type="PANTHER" id="PTHR30098:SF2">
    <property type="entry name" value="LEUCYL_PHENYLALANYL-TRNA--PROTEIN TRANSFERASE"/>
    <property type="match status" value="1"/>
</dbReference>
<dbReference type="GO" id="GO:0008914">
    <property type="term" value="F:leucyl-tRNA--protein transferase activity"/>
    <property type="evidence" value="ECO:0007669"/>
    <property type="project" value="InterPro"/>
</dbReference>
<dbReference type="RefSeq" id="WP_076488615.1">
    <property type="nucleotide sequence ID" value="NZ_FTMS01000008.1"/>
</dbReference>
<dbReference type="InterPro" id="IPR042203">
    <property type="entry name" value="Leu/Phe-tRNA_Trfase_C"/>
</dbReference>
<dbReference type="PANTHER" id="PTHR30098">
    <property type="entry name" value="LEUCYL/PHENYLALANYL-TRNA--PROTEIN TRANSFERASE"/>
    <property type="match status" value="1"/>
</dbReference>
<keyword evidence="2 5" id="KW-0808">Transferase</keyword>
<dbReference type="InterPro" id="IPR016181">
    <property type="entry name" value="Acyl_CoA_acyltransferase"/>
</dbReference>
<name>A0A1N6SEA4_9SPIO</name>
<feature type="compositionally biased region" description="Basic and acidic residues" evidence="4">
    <location>
        <begin position="263"/>
        <end position="274"/>
    </location>
</feature>
<dbReference type="Proteomes" id="UP000186400">
    <property type="component" value="Unassembled WGS sequence"/>
</dbReference>
<reference evidence="5 6" key="1">
    <citation type="submission" date="2017-01" db="EMBL/GenBank/DDBJ databases">
        <authorList>
            <person name="Mah S.A."/>
            <person name="Swanson W.J."/>
            <person name="Moy G.W."/>
            <person name="Vacquier V.D."/>
        </authorList>
    </citation>
    <scope>NUCLEOTIDE SEQUENCE [LARGE SCALE GENOMIC DNA]</scope>
    <source>
        <strain evidence="5 6">ASpG1</strain>
    </source>
</reference>
<dbReference type="STRING" id="159291.SAMN05920897_10844"/>
<keyword evidence="3" id="KW-0012">Acyltransferase</keyword>
<sequence length="293" mass="32652">MEINIPHRLATDRFRFYSIAVVPLFLLDQEELLSRIPRLLASEGGEFCLSSRMDPEMIAACCSRGYLPMAVSSGGKSLLLIKCHHRRMVLDFGNLHVSRSTRRRGRREDLFLSVDQDIPDIFRGIARQHRENWLLPAFQEALLALHRVPLRGVSVHGVALRTGEGQVVAGEVGYRCGAVYTSLSGFHSRDGAGSVQMGSLARLLERQGFCFWDLGMEVDYKYRLGGHPLGRQEFLRRYRAAARQMPAPLPRATEAARLLLERGAPDLSGEDGRIRSRAKAQEGSGVPGEDRAG</sequence>
<organism evidence="5 6">
    <name type="scientific">Alkalispirochaeta americana</name>
    <dbReference type="NCBI Taxonomy" id="159291"/>
    <lineage>
        <taxon>Bacteria</taxon>
        <taxon>Pseudomonadati</taxon>
        <taxon>Spirochaetota</taxon>
        <taxon>Spirochaetia</taxon>
        <taxon>Spirochaetales</taxon>
        <taxon>Spirochaetaceae</taxon>
        <taxon>Alkalispirochaeta</taxon>
    </lineage>
</organism>
<evidence type="ECO:0000313" key="5">
    <source>
        <dbReference type="EMBL" id="SIQ39369.1"/>
    </source>
</evidence>
<evidence type="ECO:0000313" key="6">
    <source>
        <dbReference type="Proteomes" id="UP000186400"/>
    </source>
</evidence>
<feature type="region of interest" description="Disordered" evidence="4">
    <location>
        <begin position="263"/>
        <end position="293"/>
    </location>
</feature>
<dbReference type="GO" id="GO:0030163">
    <property type="term" value="P:protein catabolic process"/>
    <property type="evidence" value="ECO:0007669"/>
    <property type="project" value="InterPro"/>
</dbReference>
<dbReference type="EMBL" id="FTMS01000008">
    <property type="protein sequence ID" value="SIQ39369.1"/>
    <property type="molecule type" value="Genomic_DNA"/>
</dbReference>
<proteinExistence type="predicted"/>
<protein>
    <submittedName>
        <fullName evidence="5">Leucyl/phenylalanyl-tRNA--protein transferase</fullName>
    </submittedName>
</protein>
<evidence type="ECO:0000256" key="2">
    <source>
        <dbReference type="ARBA" id="ARBA00022679"/>
    </source>
</evidence>
<accession>A0A1N6SEA4</accession>
<evidence type="ECO:0000256" key="3">
    <source>
        <dbReference type="ARBA" id="ARBA00023315"/>
    </source>
</evidence>
<dbReference type="Gene3D" id="3.40.630.70">
    <property type="entry name" value="Leucyl/phenylalanyl-tRNA-protein transferase, C-terminal domain"/>
    <property type="match status" value="1"/>
</dbReference>
<dbReference type="SUPFAM" id="SSF55729">
    <property type="entry name" value="Acyl-CoA N-acyltransferases (Nat)"/>
    <property type="match status" value="1"/>
</dbReference>
<keyword evidence="1" id="KW-0963">Cytoplasm</keyword>
<dbReference type="OrthoDB" id="570538at2"/>
<dbReference type="InterPro" id="IPR004616">
    <property type="entry name" value="Leu/Phe-tRNA_Trfase"/>
</dbReference>
<evidence type="ECO:0000256" key="4">
    <source>
        <dbReference type="SAM" id="MobiDB-lite"/>
    </source>
</evidence>
<dbReference type="Pfam" id="PF03588">
    <property type="entry name" value="Leu_Phe_trans"/>
    <property type="match status" value="1"/>
</dbReference>
<keyword evidence="6" id="KW-1185">Reference proteome</keyword>
<dbReference type="AlphaFoldDB" id="A0A1N6SEA4"/>
<dbReference type="GO" id="GO:0005737">
    <property type="term" value="C:cytoplasm"/>
    <property type="evidence" value="ECO:0007669"/>
    <property type="project" value="TreeGrafter"/>
</dbReference>